<dbReference type="GO" id="GO:0005886">
    <property type="term" value="C:plasma membrane"/>
    <property type="evidence" value="ECO:0007669"/>
    <property type="project" value="EnsemblFungi"/>
</dbReference>
<dbReference type="GeneID" id="14494076"/>
<dbReference type="HAMAP" id="MF_00221">
    <property type="entry name" value="NRAMP"/>
    <property type="match status" value="1"/>
</dbReference>
<dbReference type="OMA" id="YEYYPRT"/>
<sequence length="545" mass="59373">MPEILCQDKTNVQVTEFQLEPLIPSSPLTTLQTRQTPQTPQTTTGLGLNLHRFKDVLFKYAKFVGPGLMVAVAYIDPGNYSTAVSAGASNQFSLLCAILLSNFIAIYLQCLCIKLGSVTGMDLSRCCRRHLPCWLNWIIYVFAECAIIATDIAEVIGTAIALNILIKVPLPAGVAITVVDVFAVMFSYNPGKSTTKFLKMFEYGVALLVLAVCICFAVELAYIPKSTSVGQVFRGFVPSHQMFQHNGIYTAISIVGATVMPHSLFLGSALVQPRLLEYDQQHDNYSLDDDATVVEITFIDSKATGKGQGKEKSVSQIREERYFSYIPSLDAIKYCMKYSMVELALTLFTVALFVNCAILVVAGSTLYNTPGAADADLYAIHDLLSINLAPAAGTIFMVALLFSGQSAGVVCTMAGQIVSEGHINWKLKPWQRRLATRAISMVPCLVISICIGREALSTALNASQVVLSILLPFLVAPLIYFTCKKSIMQVEVQNSDNNDEDNGNSTKVVNMANNWVVTITGVIVWIFLSVLNVYAIVQLGITGET</sequence>
<feature type="transmembrane region" description="Helical" evidence="5">
    <location>
        <begin position="248"/>
        <end position="271"/>
    </location>
</feature>
<feature type="transmembrane region" description="Helical" evidence="5">
    <location>
        <begin position="434"/>
        <end position="456"/>
    </location>
</feature>
<evidence type="ECO:0000313" key="6">
    <source>
        <dbReference type="EMBL" id="CCH59673.1"/>
    </source>
</evidence>
<dbReference type="KEGG" id="tbl:TBLA_0B08580"/>
<dbReference type="NCBIfam" id="TIGR01197">
    <property type="entry name" value="nramp"/>
    <property type="match status" value="1"/>
</dbReference>
<feature type="transmembrane region" description="Helical" evidence="5">
    <location>
        <begin position="387"/>
        <end position="413"/>
    </location>
</feature>
<feature type="transmembrane region" description="Helical" evidence="5">
    <location>
        <begin position="200"/>
        <end position="223"/>
    </location>
</feature>
<dbReference type="HOGENOM" id="CLU_020088_4_1_1"/>
<dbReference type="GO" id="GO:0005384">
    <property type="term" value="F:manganese ion transmembrane transporter activity"/>
    <property type="evidence" value="ECO:0007669"/>
    <property type="project" value="TreeGrafter"/>
</dbReference>
<dbReference type="RefSeq" id="XP_004179192.1">
    <property type="nucleotide sequence ID" value="XM_004179144.1"/>
</dbReference>
<keyword evidence="7" id="KW-1185">Reference proteome</keyword>
<dbReference type="Proteomes" id="UP000002866">
    <property type="component" value="Chromosome 2"/>
</dbReference>
<comment type="subcellular location">
    <subcellularLocation>
        <location evidence="1">Membrane</location>
        <topology evidence="1">Multi-pass membrane protein</topology>
    </subcellularLocation>
</comment>
<dbReference type="GO" id="GO:0006825">
    <property type="term" value="P:copper ion transport"/>
    <property type="evidence" value="ECO:0007669"/>
    <property type="project" value="EnsemblFungi"/>
</dbReference>
<evidence type="ECO:0000256" key="4">
    <source>
        <dbReference type="ARBA" id="ARBA00023136"/>
    </source>
</evidence>
<dbReference type="FunCoup" id="I2GZX1">
    <property type="interactions" value="283"/>
</dbReference>
<dbReference type="InterPro" id="IPR001046">
    <property type="entry name" value="NRAMP_fam"/>
</dbReference>
<feature type="transmembrane region" description="Helical" evidence="5">
    <location>
        <begin position="134"/>
        <end position="162"/>
    </location>
</feature>
<reference evidence="6 7" key="1">
    <citation type="journal article" date="2011" name="Proc. Natl. Acad. Sci. U.S.A.">
        <title>Evolutionary erosion of yeast sex chromosomes by mating-type switching accidents.</title>
        <authorList>
            <person name="Gordon J.L."/>
            <person name="Armisen D."/>
            <person name="Proux-Wera E."/>
            <person name="Oheigeartaigh S.S."/>
            <person name="Byrne K.P."/>
            <person name="Wolfe K.H."/>
        </authorList>
    </citation>
    <scope>NUCLEOTIDE SEQUENCE [LARGE SCALE GENOMIC DNA]</scope>
    <source>
        <strain evidence="7">ATCC 34711 / CBS 6284 / DSM 70876 / NBRC 10599 / NRRL Y-10934 / UCD 77-7</strain>
    </source>
</reference>
<keyword evidence="4 5" id="KW-0472">Membrane</keyword>
<dbReference type="GO" id="GO:0015295">
    <property type="term" value="F:solute:proton symporter activity"/>
    <property type="evidence" value="ECO:0007669"/>
    <property type="project" value="EnsemblFungi"/>
</dbReference>
<feature type="transmembrane region" description="Helical" evidence="5">
    <location>
        <begin position="92"/>
        <end position="113"/>
    </location>
</feature>
<dbReference type="Pfam" id="PF01566">
    <property type="entry name" value="Nramp"/>
    <property type="match status" value="2"/>
</dbReference>
<feature type="transmembrane region" description="Helical" evidence="5">
    <location>
        <begin position="515"/>
        <end position="537"/>
    </location>
</feature>
<feature type="transmembrane region" description="Helical" evidence="5">
    <location>
        <begin position="343"/>
        <end position="367"/>
    </location>
</feature>
<proteinExistence type="inferred from homology"/>
<dbReference type="EMBL" id="HE806317">
    <property type="protein sequence ID" value="CCH59673.1"/>
    <property type="molecule type" value="Genomic_DNA"/>
</dbReference>
<dbReference type="InParanoid" id="I2GZX1"/>
<dbReference type="PANTHER" id="PTHR11706:SF101">
    <property type="entry name" value="MANGANESE TRANSPORTER SMF1"/>
    <property type="match status" value="1"/>
</dbReference>
<dbReference type="PANTHER" id="PTHR11706">
    <property type="entry name" value="SOLUTE CARRIER PROTEIN FAMILY 11 MEMBER"/>
    <property type="match status" value="1"/>
</dbReference>
<dbReference type="GO" id="GO:0015086">
    <property type="term" value="F:cadmium ion transmembrane transporter activity"/>
    <property type="evidence" value="ECO:0007669"/>
    <property type="project" value="TreeGrafter"/>
</dbReference>
<evidence type="ECO:0000313" key="7">
    <source>
        <dbReference type="Proteomes" id="UP000002866"/>
    </source>
</evidence>
<feature type="transmembrane region" description="Helical" evidence="5">
    <location>
        <begin position="462"/>
        <end position="481"/>
    </location>
</feature>
<dbReference type="PRINTS" id="PR00447">
    <property type="entry name" value="NATRESASSCMP"/>
</dbReference>
<dbReference type="OrthoDB" id="409173at2759"/>
<dbReference type="AlphaFoldDB" id="I2GZX1"/>
<evidence type="ECO:0000256" key="3">
    <source>
        <dbReference type="ARBA" id="ARBA00022989"/>
    </source>
</evidence>
<dbReference type="GO" id="GO:0006878">
    <property type="term" value="P:intracellular copper ion homeostasis"/>
    <property type="evidence" value="ECO:0007669"/>
    <property type="project" value="EnsemblFungi"/>
</dbReference>
<gene>
    <name evidence="6" type="primary">TBLA0B08580</name>
    <name evidence="6" type="ORF">TBLA_0B08580</name>
</gene>
<keyword evidence="2 5" id="KW-0812">Transmembrane</keyword>
<dbReference type="GO" id="GO:0030026">
    <property type="term" value="P:intracellular manganese ion homeostasis"/>
    <property type="evidence" value="ECO:0007669"/>
    <property type="project" value="EnsemblFungi"/>
</dbReference>
<keyword evidence="3 5" id="KW-1133">Transmembrane helix</keyword>
<evidence type="ECO:0008006" key="8">
    <source>
        <dbReference type="Google" id="ProtNLM"/>
    </source>
</evidence>
<feature type="transmembrane region" description="Helical" evidence="5">
    <location>
        <begin position="168"/>
        <end position="188"/>
    </location>
</feature>
<evidence type="ECO:0000256" key="5">
    <source>
        <dbReference type="SAM" id="Phobius"/>
    </source>
</evidence>
<dbReference type="STRING" id="1071380.I2GZX1"/>
<evidence type="ECO:0000256" key="2">
    <source>
        <dbReference type="ARBA" id="ARBA00022692"/>
    </source>
</evidence>
<dbReference type="NCBIfam" id="NF037982">
    <property type="entry name" value="Nramp_1"/>
    <property type="match status" value="2"/>
</dbReference>
<feature type="transmembrane region" description="Helical" evidence="5">
    <location>
        <begin position="60"/>
        <end position="80"/>
    </location>
</feature>
<name>I2GZX1_HENB6</name>
<dbReference type="GO" id="GO:0034755">
    <property type="term" value="P:iron ion transmembrane transport"/>
    <property type="evidence" value="ECO:0007669"/>
    <property type="project" value="TreeGrafter"/>
</dbReference>
<accession>I2GZX1</accession>
<organism evidence="6 7">
    <name type="scientific">Henningerozyma blattae (strain ATCC 34711 / CBS 6284 / DSM 70876 / NBRC 10599 / NRRL Y-10934 / UCD 77-7)</name>
    <name type="common">Yeast</name>
    <name type="synonym">Tetrapisispora blattae</name>
    <dbReference type="NCBI Taxonomy" id="1071380"/>
    <lineage>
        <taxon>Eukaryota</taxon>
        <taxon>Fungi</taxon>
        <taxon>Dikarya</taxon>
        <taxon>Ascomycota</taxon>
        <taxon>Saccharomycotina</taxon>
        <taxon>Saccharomycetes</taxon>
        <taxon>Saccharomycetales</taxon>
        <taxon>Saccharomycetaceae</taxon>
        <taxon>Henningerozyma</taxon>
    </lineage>
</organism>
<dbReference type="eggNOG" id="KOG1291">
    <property type="taxonomic scope" value="Eukaryota"/>
</dbReference>
<evidence type="ECO:0000256" key="1">
    <source>
        <dbReference type="ARBA" id="ARBA00004141"/>
    </source>
</evidence>
<protein>
    <recommendedName>
        <fullName evidence="8">Transporter protein SMF1/ESP1</fullName>
    </recommendedName>
</protein>